<dbReference type="Pfam" id="PF07676">
    <property type="entry name" value="PD40"/>
    <property type="match status" value="1"/>
</dbReference>
<dbReference type="InterPro" id="IPR029058">
    <property type="entry name" value="AB_hydrolase_fold"/>
</dbReference>
<dbReference type="SUPFAM" id="SSF53474">
    <property type="entry name" value="alpha/beta-Hydrolases"/>
    <property type="match status" value="1"/>
</dbReference>
<feature type="domain" description="Peptidase S9 prolyl oligopeptidase catalytic" evidence="4">
    <location>
        <begin position="449"/>
        <end position="649"/>
    </location>
</feature>
<dbReference type="Pfam" id="PF00326">
    <property type="entry name" value="Peptidase_S9"/>
    <property type="match status" value="1"/>
</dbReference>
<comment type="caution">
    <text evidence="5">The sequence shown here is derived from an EMBL/GenBank/DDBJ whole genome shotgun (WGS) entry which is preliminary data.</text>
</comment>
<sequence length="668" mass="72162">MRRTTLALAMMAGTMLTAHAAAETPLTPEDMFKVRHVGSVTMSPDGSHVAYTLSRMPDILNGEDNGSSSSEVLIATAAGQSRIYLSADVGAYSLGWKDETTLTYLASDDGKTALFTLDITGGAPQKLFSFDESIRSYDLADDGKVIFFSARDASDPKDKQLENMGFDANIIDEDYSFTRLYRYDATAGETTSFDLEGQVSSFDASADGDRVVVALAPTPLVGDDIINRTYHIIDGDDGDVQSVIDTKGKIGKAEFSPDGRRIAFLAGVDRQDPIAHTLAVANARNGEFTFLTKDLADQVDFAWADNGSLHLLTHRGTSSEYARMSLSGQSSGDAVHEGYVARSISAAGGSYAIAADAPDRPRALYVSQGGDLSKWTSHNDWLADKTLGNQEVVTWTARDGIEVEGLLITPKGRKPSRGWPMITVVHGGPEAHYSNGWVTGYSTPGHFGATSGYAVFYPNYRGSTGRGVDFAKLDHLDPPAAEFNDIVDGIEALAEAGTINKDKVGITGGSYGGYASAWGATALSEHFAAAVVFVALTDLISFSGTTDIPEEMSDSHFQMYPEGNWQTYLEQSPVYHAANSKTPTLILHGEADPRVHPSQSLELFRYLKRVGQAPVRLVTYPGEGHGNRRAAAQYDYSLRLMRWMDTFLKGDAEEMPGHDLDKVRALAK</sequence>
<dbReference type="GO" id="GO:0006508">
    <property type="term" value="P:proteolysis"/>
    <property type="evidence" value="ECO:0007669"/>
    <property type="project" value="InterPro"/>
</dbReference>
<dbReference type="Proteomes" id="UP000264589">
    <property type="component" value="Unassembled WGS sequence"/>
</dbReference>
<dbReference type="Gene3D" id="3.40.50.1820">
    <property type="entry name" value="alpha/beta hydrolase"/>
    <property type="match status" value="1"/>
</dbReference>
<evidence type="ECO:0000256" key="3">
    <source>
        <dbReference type="SAM" id="SignalP"/>
    </source>
</evidence>
<gene>
    <name evidence="5" type="ORF">DX908_04610</name>
</gene>
<feature type="chain" id="PRO_5016737221" evidence="3">
    <location>
        <begin position="21"/>
        <end position="668"/>
    </location>
</feature>
<dbReference type="RefSeq" id="WP_116391255.1">
    <property type="nucleotide sequence ID" value="NZ_QUQO01000001.1"/>
</dbReference>
<dbReference type="InterPro" id="IPR001375">
    <property type="entry name" value="Peptidase_S9_cat"/>
</dbReference>
<keyword evidence="1" id="KW-0378">Hydrolase</keyword>
<name>A0A371RGN5_9PROT</name>
<keyword evidence="2" id="KW-0720">Serine protease</keyword>
<dbReference type="AlphaFoldDB" id="A0A371RGN5"/>
<dbReference type="InParanoid" id="A0A371RGN5"/>
<keyword evidence="2" id="KW-0645">Protease</keyword>
<evidence type="ECO:0000313" key="5">
    <source>
        <dbReference type="EMBL" id="RFB04623.1"/>
    </source>
</evidence>
<accession>A0A371RGN5</accession>
<dbReference type="EMBL" id="QUQO01000001">
    <property type="protein sequence ID" value="RFB04623.1"/>
    <property type="molecule type" value="Genomic_DNA"/>
</dbReference>
<reference evidence="5 6" key="1">
    <citation type="submission" date="2018-08" db="EMBL/GenBank/DDBJ databases">
        <title>Parvularcula sp. SM1705, isolated from surface water of the South Sea China.</title>
        <authorList>
            <person name="Sun L."/>
        </authorList>
    </citation>
    <scope>NUCLEOTIDE SEQUENCE [LARGE SCALE GENOMIC DNA]</scope>
    <source>
        <strain evidence="5 6">SM1705</strain>
    </source>
</reference>
<evidence type="ECO:0000256" key="1">
    <source>
        <dbReference type="ARBA" id="ARBA00022801"/>
    </source>
</evidence>
<dbReference type="PANTHER" id="PTHR42776:SF4">
    <property type="entry name" value="ACYLAMINO-ACID-RELEASING ENZYME"/>
    <property type="match status" value="1"/>
</dbReference>
<dbReference type="Gene3D" id="2.120.10.30">
    <property type="entry name" value="TolB, C-terminal domain"/>
    <property type="match status" value="1"/>
</dbReference>
<evidence type="ECO:0000313" key="6">
    <source>
        <dbReference type="Proteomes" id="UP000264589"/>
    </source>
</evidence>
<protein>
    <submittedName>
        <fullName evidence="5">S9 family peptidase</fullName>
    </submittedName>
</protein>
<keyword evidence="6" id="KW-1185">Reference proteome</keyword>
<dbReference type="GO" id="GO:0004252">
    <property type="term" value="F:serine-type endopeptidase activity"/>
    <property type="evidence" value="ECO:0007669"/>
    <property type="project" value="TreeGrafter"/>
</dbReference>
<dbReference type="InterPro" id="IPR011659">
    <property type="entry name" value="WD40"/>
</dbReference>
<dbReference type="PANTHER" id="PTHR42776">
    <property type="entry name" value="SERINE PEPTIDASE S9 FAMILY MEMBER"/>
    <property type="match status" value="1"/>
</dbReference>
<dbReference type="InterPro" id="IPR011042">
    <property type="entry name" value="6-blade_b-propeller_TolB-like"/>
</dbReference>
<evidence type="ECO:0000256" key="2">
    <source>
        <dbReference type="ARBA" id="ARBA00022825"/>
    </source>
</evidence>
<feature type="signal peptide" evidence="3">
    <location>
        <begin position="1"/>
        <end position="20"/>
    </location>
</feature>
<keyword evidence="3" id="KW-0732">Signal</keyword>
<organism evidence="5 6">
    <name type="scientific">Parvularcula marina</name>
    <dbReference type="NCBI Taxonomy" id="2292771"/>
    <lineage>
        <taxon>Bacteria</taxon>
        <taxon>Pseudomonadati</taxon>
        <taxon>Pseudomonadota</taxon>
        <taxon>Alphaproteobacteria</taxon>
        <taxon>Parvularculales</taxon>
        <taxon>Parvularculaceae</taxon>
        <taxon>Parvularcula</taxon>
    </lineage>
</organism>
<dbReference type="SUPFAM" id="SSF82171">
    <property type="entry name" value="DPP6 N-terminal domain-like"/>
    <property type="match status" value="1"/>
</dbReference>
<dbReference type="OrthoDB" id="1094230at2"/>
<evidence type="ECO:0000259" key="4">
    <source>
        <dbReference type="Pfam" id="PF00326"/>
    </source>
</evidence>
<proteinExistence type="predicted"/>